<accession>A0ABS4EVP2</accession>
<evidence type="ECO:0000313" key="3">
    <source>
        <dbReference type="Proteomes" id="UP000823786"/>
    </source>
</evidence>
<dbReference type="Pfam" id="PF04230">
    <property type="entry name" value="PS_pyruv_trans"/>
    <property type="match status" value="1"/>
</dbReference>
<feature type="domain" description="Polysaccharide pyruvyl transferase" evidence="1">
    <location>
        <begin position="73"/>
        <end position="388"/>
    </location>
</feature>
<proteinExistence type="predicted"/>
<dbReference type="PANTHER" id="PTHR36836:SF1">
    <property type="entry name" value="COLANIC ACID BIOSYNTHESIS PROTEIN WCAK"/>
    <property type="match status" value="1"/>
</dbReference>
<evidence type="ECO:0000313" key="2">
    <source>
        <dbReference type="EMBL" id="MBP1862019.1"/>
    </source>
</evidence>
<comment type="caution">
    <text evidence="2">The sequence shown here is derived from an EMBL/GenBank/DDBJ whole genome shotgun (WGS) entry which is preliminary data.</text>
</comment>
<dbReference type="EMBL" id="JAGGJV010000013">
    <property type="protein sequence ID" value="MBP1862019.1"/>
    <property type="molecule type" value="Genomic_DNA"/>
</dbReference>
<dbReference type="InterPro" id="IPR007345">
    <property type="entry name" value="Polysacch_pyruvyl_Trfase"/>
</dbReference>
<sequence length="454" mass="49630">MSTGFQGIQTNNPEMLPSRSFLLDKGAAEGAVMPVALQPTGKSAIDASGRVPPKHDAVGPLRIRLFNVKYSPNLGDGLLSECLEKALMTLGASRDTWSIDLAARQVYGEGMAGRLQIMSTLDMMPKWLRQQFVRVPLAIQARRKWRPHYSSHLQGASAVVIGGGNLISDIDLNFPTKLTLAINEAERLSLPFVVYASGVTPDWSPRGTAMLKKAFSSQFLRGVFVRDQDSKRLWDGKLGEASGFEAIVVRDPGLLAADFIPPSRTHDTQLPVAGVGIMSHIAIRYHADNAPEPLYLENWYLDLVRGLLRKGFHVAIFTNGSPEDIAYLANLRPQLLAIGRDAVSFPVQRTPSELCAIISSLDVLVAYRMHAVIAAYSYGVPAVGLAWDRKLQSFMASVNREKFLCDVAQAGAPVAVELACRAVTEGIPDNERKQVLLEAWQGVSQLLHVLERAP</sequence>
<dbReference type="Proteomes" id="UP000823786">
    <property type="component" value="Unassembled WGS sequence"/>
</dbReference>
<name>A0ABS4EVP2_9HYPH</name>
<organism evidence="2 3">
    <name type="scientific">Rhizobium herbae</name>
    <dbReference type="NCBI Taxonomy" id="508661"/>
    <lineage>
        <taxon>Bacteria</taxon>
        <taxon>Pseudomonadati</taxon>
        <taxon>Pseudomonadota</taxon>
        <taxon>Alphaproteobacteria</taxon>
        <taxon>Hyphomicrobiales</taxon>
        <taxon>Rhizobiaceae</taxon>
        <taxon>Rhizobium/Agrobacterium group</taxon>
        <taxon>Rhizobium</taxon>
    </lineage>
</organism>
<dbReference type="RefSeq" id="WP_209856907.1">
    <property type="nucleotide sequence ID" value="NZ_JAGGJV010000013.1"/>
</dbReference>
<dbReference type="PANTHER" id="PTHR36836">
    <property type="entry name" value="COLANIC ACID BIOSYNTHESIS PROTEIN WCAK"/>
    <property type="match status" value="1"/>
</dbReference>
<gene>
    <name evidence="2" type="ORF">J2Z75_005550</name>
</gene>
<protein>
    <submittedName>
        <fullName evidence="2">Polysaccharide pyruvyl transferase WcaK-like protein</fullName>
    </submittedName>
</protein>
<reference evidence="2 3" key="1">
    <citation type="submission" date="2021-03" db="EMBL/GenBank/DDBJ databases">
        <title>Genomic Encyclopedia of Type Strains, Phase IV (KMG-IV): sequencing the most valuable type-strain genomes for metagenomic binning, comparative biology and taxonomic classification.</title>
        <authorList>
            <person name="Goeker M."/>
        </authorList>
    </citation>
    <scope>NUCLEOTIDE SEQUENCE [LARGE SCALE GENOMIC DNA]</scope>
    <source>
        <strain evidence="2 3">DSM 26427</strain>
    </source>
</reference>
<keyword evidence="3" id="KW-1185">Reference proteome</keyword>
<evidence type="ECO:0000259" key="1">
    <source>
        <dbReference type="Pfam" id="PF04230"/>
    </source>
</evidence>